<evidence type="ECO:0008006" key="3">
    <source>
        <dbReference type="Google" id="ProtNLM"/>
    </source>
</evidence>
<dbReference type="Gene3D" id="3.40.50.300">
    <property type="entry name" value="P-loop containing nucleotide triphosphate hydrolases"/>
    <property type="match status" value="1"/>
</dbReference>
<name>A0A1F6A7S5_9BACT</name>
<sequence length="222" mass="25493">MQPILFLSDDQTNINNYIESQKKFYHTSPFTTYEIFPSPSIGIDQVREIKNKLRFKSYQKIINLIIINDIHKATAEAQNSLLKLLEEPPPDTLFLLTSANVELILETVVSRCKIEKDTTVHKDIRSDETTFVLLRQILQSSPGKRLLISQKITGKKEESLKFLDSLLTVMKNIMLNPHQDIGLTMEQISNMITKSLNARSYLEKNINPKATLDILFLSFPKI</sequence>
<reference evidence="1 2" key="1">
    <citation type="journal article" date="2016" name="Nat. Commun.">
        <title>Thousands of microbial genomes shed light on interconnected biogeochemical processes in an aquifer system.</title>
        <authorList>
            <person name="Anantharaman K."/>
            <person name="Brown C.T."/>
            <person name="Hug L.A."/>
            <person name="Sharon I."/>
            <person name="Castelle C.J."/>
            <person name="Probst A.J."/>
            <person name="Thomas B.C."/>
            <person name="Singh A."/>
            <person name="Wilkins M.J."/>
            <person name="Karaoz U."/>
            <person name="Brodie E.L."/>
            <person name="Williams K.H."/>
            <person name="Hubbard S.S."/>
            <person name="Banfield J.F."/>
        </authorList>
    </citation>
    <scope>NUCLEOTIDE SEQUENCE [LARGE SCALE GENOMIC DNA]</scope>
</reference>
<dbReference type="InterPro" id="IPR050238">
    <property type="entry name" value="DNA_Rep/Repair_Clamp_Loader"/>
</dbReference>
<proteinExistence type="predicted"/>
<evidence type="ECO:0000313" key="2">
    <source>
        <dbReference type="Proteomes" id="UP000177092"/>
    </source>
</evidence>
<organism evidence="1 2">
    <name type="scientific">Candidatus Gottesmanbacteria bacterium RIFCSPHIGHO2_02_FULL_40_13</name>
    <dbReference type="NCBI Taxonomy" id="1798384"/>
    <lineage>
        <taxon>Bacteria</taxon>
        <taxon>Candidatus Gottesmaniibacteriota</taxon>
    </lineage>
</organism>
<protein>
    <recommendedName>
        <fullName evidence="3">DNA polymerase III subunit delta</fullName>
    </recommendedName>
</protein>
<dbReference type="EMBL" id="MFJN01000048">
    <property type="protein sequence ID" value="OGG20397.1"/>
    <property type="molecule type" value="Genomic_DNA"/>
</dbReference>
<dbReference type="STRING" id="1798384.A3D03_06150"/>
<dbReference type="Proteomes" id="UP000177092">
    <property type="component" value="Unassembled WGS sequence"/>
</dbReference>
<comment type="caution">
    <text evidence="1">The sequence shown here is derived from an EMBL/GenBank/DDBJ whole genome shotgun (WGS) entry which is preliminary data.</text>
</comment>
<dbReference type="Pfam" id="PF13177">
    <property type="entry name" value="DNA_pol3_delta2"/>
    <property type="match status" value="1"/>
</dbReference>
<dbReference type="PANTHER" id="PTHR11669:SF8">
    <property type="entry name" value="DNA POLYMERASE III SUBUNIT DELTA"/>
    <property type="match status" value="1"/>
</dbReference>
<dbReference type="AlphaFoldDB" id="A0A1F6A7S5"/>
<dbReference type="GO" id="GO:0006261">
    <property type="term" value="P:DNA-templated DNA replication"/>
    <property type="evidence" value="ECO:0007669"/>
    <property type="project" value="TreeGrafter"/>
</dbReference>
<gene>
    <name evidence="1" type="ORF">A3D03_06150</name>
</gene>
<evidence type="ECO:0000313" key="1">
    <source>
        <dbReference type="EMBL" id="OGG20397.1"/>
    </source>
</evidence>
<dbReference type="SUPFAM" id="SSF52540">
    <property type="entry name" value="P-loop containing nucleoside triphosphate hydrolases"/>
    <property type="match status" value="1"/>
</dbReference>
<dbReference type="InterPro" id="IPR027417">
    <property type="entry name" value="P-loop_NTPase"/>
</dbReference>
<accession>A0A1F6A7S5</accession>
<dbReference type="PANTHER" id="PTHR11669">
    <property type="entry name" value="REPLICATION FACTOR C / DNA POLYMERASE III GAMMA-TAU SUBUNIT"/>
    <property type="match status" value="1"/>
</dbReference>